<dbReference type="Gene3D" id="1.10.10.60">
    <property type="entry name" value="Homeodomain-like"/>
    <property type="match status" value="1"/>
</dbReference>
<dbReference type="PANTHER" id="PTHR45946">
    <property type="entry name" value="HOMEOBOX PROTEIN ROUGH-RELATED"/>
    <property type="match status" value="1"/>
</dbReference>
<dbReference type="InterPro" id="IPR001356">
    <property type="entry name" value="HD"/>
</dbReference>
<dbReference type="CTD" id="58046"/>
<dbReference type="PRINTS" id="PR00024">
    <property type="entry name" value="HOMEOBOX"/>
</dbReference>
<dbReference type="Proteomes" id="UP001501920">
    <property type="component" value="Chromosome 9"/>
</dbReference>
<dbReference type="AlphaFoldDB" id="A0A3B4CVW9"/>
<dbReference type="GO" id="GO:0000978">
    <property type="term" value="F:RNA polymerase II cis-regulatory region sequence-specific DNA binding"/>
    <property type="evidence" value="ECO:0007669"/>
    <property type="project" value="TreeGrafter"/>
</dbReference>
<proteinExistence type="predicted"/>
<evidence type="ECO:0000259" key="11">
    <source>
        <dbReference type="PROSITE" id="PS50071"/>
    </source>
</evidence>
<dbReference type="SUPFAM" id="SSF46689">
    <property type="entry name" value="Homeodomain-like"/>
    <property type="match status" value="1"/>
</dbReference>
<feature type="compositionally biased region" description="Basic and acidic residues" evidence="10">
    <location>
        <begin position="277"/>
        <end position="290"/>
    </location>
</feature>
<dbReference type="OrthoDB" id="6159439at2759"/>
<feature type="region of interest" description="Disordered" evidence="10">
    <location>
        <begin position="1"/>
        <end position="29"/>
    </location>
</feature>
<dbReference type="InterPro" id="IPR020479">
    <property type="entry name" value="HD_metazoa"/>
</dbReference>
<dbReference type="GeneTree" id="ENSGT00940000157315"/>
<evidence type="ECO:0000256" key="3">
    <source>
        <dbReference type="ARBA" id="ARBA00023015"/>
    </source>
</evidence>
<evidence type="ECO:0000256" key="9">
    <source>
        <dbReference type="RuleBase" id="RU000682"/>
    </source>
</evidence>
<evidence type="ECO:0000256" key="6">
    <source>
        <dbReference type="ARBA" id="ARBA00023163"/>
    </source>
</evidence>
<dbReference type="Pfam" id="PF00046">
    <property type="entry name" value="Homeodomain"/>
    <property type="match status" value="1"/>
</dbReference>
<keyword evidence="2" id="KW-0217">Developmental protein</keyword>
<dbReference type="PROSITE" id="PS50071">
    <property type="entry name" value="HOMEOBOX_2"/>
    <property type="match status" value="1"/>
</dbReference>
<keyword evidence="5 8" id="KW-0371">Homeobox</keyword>
<organism evidence="12 13">
    <name type="scientific">Pygocentrus nattereri</name>
    <name type="common">Red-bellied piranha</name>
    <dbReference type="NCBI Taxonomy" id="42514"/>
    <lineage>
        <taxon>Eukaryota</taxon>
        <taxon>Metazoa</taxon>
        <taxon>Chordata</taxon>
        <taxon>Craniata</taxon>
        <taxon>Vertebrata</taxon>
        <taxon>Euteleostomi</taxon>
        <taxon>Actinopterygii</taxon>
        <taxon>Neopterygii</taxon>
        <taxon>Teleostei</taxon>
        <taxon>Ostariophysi</taxon>
        <taxon>Characiformes</taxon>
        <taxon>Characoidei</taxon>
        <taxon>Pygocentrus</taxon>
    </lineage>
</organism>
<evidence type="ECO:0000256" key="10">
    <source>
        <dbReference type="SAM" id="MobiDB-lite"/>
    </source>
</evidence>
<keyword evidence="7 8" id="KW-0539">Nucleus</keyword>
<evidence type="ECO:0000256" key="4">
    <source>
        <dbReference type="ARBA" id="ARBA00023125"/>
    </source>
</evidence>
<evidence type="ECO:0000256" key="2">
    <source>
        <dbReference type="ARBA" id="ARBA00022473"/>
    </source>
</evidence>
<dbReference type="InterPro" id="IPR017970">
    <property type="entry name" value="Homeobox_CS"/>
</dbReference>
<dbReference type="PROSITE" id="PS00027">
    <property type="entry name" value="HOMEOBOX_1"/>
    <property type="match status" value="1"/>
</dbReference>
<reference evidence="12" key="3">
    <citation type="submission" date="2025-09" db="UniProtKB">
        <authorList>
            <consortium name="Ensembl"/>
        </authorList>
    </citation>
    <scope>IDENTIFICATION</scope>
</reference>
<feature type="DNA-binding region" description="Homeobox" evidence="8">
    <location>
        <begin position="212"/>
        <end position="271"/>
    </location>
</feature>
<dbReference type="CDD" id="cd00086">
    <property type="entry name" value="homeodomain"/>
    <property type="match status" value="1"/>
</dbReference>
<dbReference type="InterPro" id="IPR009057">
    <property type="entry name" value="Homeodomain-like_sf"/>
</dbReference>
<evidence type="ECO:0000313" key="13">
    <source>
        <dbReference type="Proteomes" id="UP001501920"/>
    </source>
</evidence>
<dbReference type="SMART" id="SM00389">
    <property type="entry name" value="HOX"/>
    <property type="match status" value="1"/>
</dbReference>
<dbReference type="GO" id="GO:0000981">
    <property type="term" value="F:DNA-binding transcription factor activity, RNA polymerase II-specific"/>
    <property type="evidence" value="ECO:0007669"/>
    <property type="project" value="InterPro"/>
</dbReference>
<dbReference type="PANTHER" id="PTHR45946:SF5">
    <property type="entry name" value="HOMEOBOX PROTEIN HOX-B1"/>
    <property type="match status" value="1"/>
</dbReference>
<reference evidence="12 13" key="1">
    <citation type="submission" date="2020-10" db="EMBL/GenBank/DDBJ databases">
        <title>Pygocentrus nattereri (red-bellied piranha) genome, fPygNat1, primary haplotype.</title>
        <authorList>
            <person name="Myers G."/>
            <person name="Meyer A."/>
            <person name="Karagic N."/>
            <person name="Pippel M."/>
            <person name="Winkler S."/>
            <person name="Tracey A."/>
            <person name="Wood J."/>
            <person name="Formenti G."/>
            <person name="Howe K."/>
            <person name="Fedrigo O."/>
            <person name="Jarvis E.D."/>
        </authorList>
    </citation>
    <scope>NUCLEOTIDE SEQUENCE [LARGE SCALE GENOMIC DNA]</scope>
</reference>
<dbReference type="InterPro" id="IPR046327">
    <property type="entry name" value="HXA1/B1/D1"/>
</dbReference>
<evidence type="ECO:0000256" key="5">
    <source>
        <dbReference type="ARBA" id="ARBA00023155"/>
    </source>
</evidence>
<dbReference type="GO" id="GO:0005634">
    <property type="term" value="C:nucleus"/>
    <property type="evidence" value="ECO:0007669"/>
    <property type="project" value="UniProtKB-SubCell"/>
</dbReference>
<dbReference type="FunFam" id="1.10.10.60:FF:000113">
    <property type="entry name" value="homeobox protein Hox-B1"/>
    <property type="match status" value="1"/>
</dbReference>
<evidence type="ECO:0000256" key="1">
    <source>
        <dbReference type="ARBA" id="ARBA00004123"/>
    </source>
</evidence>
<dbReference type="GeneID" id="108433362"/>
<dbReference type="Ensembl" id="ENSPNAT00000023742.2">
    <property type="protein sequence ID" value="ENSPNAP00000015505.1"/>
    <property type="gene ID" value="ENSPNAG00000021533.2"/>
</dbReference>
<comment type="subcellular location">
    <subcellularLocation>
        <location evidence="1 8 9">Nucleus</location>
    </subcellularLocation>
</comment>
<evidence type="ECO:0000256" key="8">
    <source>
        <dbReference type="PROSITE-ProRule" id="PRU00108"/>
    </source>
</evidence>
<keyword evidence="6" id="KW-0804">Transcription</keyword>
<dbReference type="RefSeq" id="XP_037397507.1">
    <property type="nucleotide sequence ID" value="XM_037541610.1"/>
</dbReference>
<feature type="region of interest" description="Disordered" evidence="10">
    <location>
        <begin position="58"/>
        <end position="78"/>
    </location>
</feature>
<reference evidence="12" key="2">
    <citation type="submission" date="2025-08" db="UniProtKB">
        <authorList>
            <consortium name="Ensembl"/>
        </authorList>
    </citation>
    <scope>IDENTIFICATION</scope>
</reference>
<accession>A0A3B4CVW9</accession>
<sequence length="299" mass="33546">MNSYQEFASAGQTGAHFPKGNCAREARRGDLDQRASAELRFRLEGRFLEDFDHHHRFPSLSDSSSKRSRDPGCAGSSSPPFLQNEAEVFYCPGQPQVPSFACTGEQGLSGVERCPSSNTFRSPSLELGLVQSLARVRPNDDPRNHLAFIEDTGRALPHKFHENIQSGKTFEWMRVNRRQPRVARTSPACGQDPIGQVISGQGRSEVAFTGQAGAPRTNFSTKQLTELEKEFHFSRYLTRARRVEIASSLRLSETQVKIWFQNRRMKQKKLQRQGLGRGHECAQDVPDRGAEPCTSPENN</sequence>
<feature type="domain" description="Homeobox" evidence="11">
    <location>
        <begin position="210"/>
        <end position="270"/>
    </location>
</feature>
<evidence type="ECO:0000256" key="7">
    <source>
        <dbReference type="ARBA" id="ARBA00023242"/>
    </source>
</evidence>
<evidence type="ECO:0000313" key="12">
    <source>
        <dbReference type="Ensembl" id="ENSPNAP00000015505.1"/>
    </source>
</evidence>
<dbReference type="OMA" id="GKTFEWM"/>
<protein>
    <recommendedName>
        <fullName evidence="11">Homeobox domain-containing protein</fullName>
    </recommendedName>
</protein>
<keyword evidence="3" id="KW-0805">Transcription regulation</keyword>
<feature type="compositionally biased region" description="Polar residues" evidence="10">
    <location>
        <begin position="1"/>
        <end position="12"/>
    </location>
</feature>
<dbReference type="STRING" id="42514.ENSPNAP00000015505"/>
<feature type="region of interest" description="Disordered" evidence="10">
    <location>
        <begin position="271"/>
        <end position="299"/>
    </location>
</feature>
<name>A0A3B4CVW9_PYGNA</name>
<keyword evidence="4 8" id="KW-0238">DNA-binding</keyword>
<keyword evidence="13" id="KW-1185">Reference proteome</keyword>